<gene>
    <name evidence="2" type="ORF">SCP_0304690</name>
</gene>
<dbReference type="Proteomes" id="UP000287166">
    <property type="component" value="Unassembled WGS sequence"/>
</dbReference>
<accession>A0A401GF02</accession>
<protein>
    <submittedName>
        <fullName evidence="2">Uncharacterized protein</fullName>
    </submittedName>
</protein>
<comment type="caution">
    <text evidence="2">The sequence shown here is derived from an EMBL/GenBank/DDBJ whole genome shotgun (WGS) entry which is preliminary data.</text>
</comment>
<organism evidence="2 3">
    <name type="scientific">Sparassis crispa</name>
    <dbReference type="NCBI Taxonomy" id="139825"/>
    <lineage>
        <taxon>Eukaryota</taxon>
        <taxon>Fungi</taxon>
        <taxon>Dikarya</taxon>
        <taxon>Basidiomycota</taxon>
        <taxon>Agaricomycotina</taxon>
        <taxon>Agaricomycetes</taxon>
        <taxon>Polyporales</taxon>
        <taxon>Sparassidaceae</taxon>
        <taxon>Sparassis</taxon>
    </lineage>
</organism>
<reference evidence="2 3" key="1">
    <citation type="journal article" date="2018" name="Sci. Rep.">
        <title>Genome sequence of the cauliflower mushroom Sparassis crispa (Hanabiratake) and its association with beneficial usage.</title>
        <authorList>
            <person name="Kiyama R."/>
            <person name="Furutani Y."/>
            <person name="Kawaguchi K."/>
            <person name="Nakanishi T."/>
        </authorList>
    </citation>
    <scope>NUCLEOTIDE SEQUENCE [LARGE SCALE GENOMIC DNA]</scope>
</reference>
<name>A0A401GF02_9APHY</name>
<dbReference type="InParanoid" id="A0A401GF02"/>
<dbReference type="GeneID" id="38777667"/>
<evidence type="ECO:0000313" key="3">
    <source>
        <dbReference type="Proteomes" id="UP000287166"/>
    </source>
</evidence>
<dbReference type="AlphaFoldDB" id="A0A401GF02"/>
<sequence length="190" mass="20802">MNAGTSMMEIDMHLSQLFGGMKLDSRWSKTDVVSHLPSLDSRPARSDIALGLWRKESEELIPASMPPIADTPDALMYDSSDSEDSSYQPSPSASSSSTESVDAGCALLQAIREEVRIGRYPTTGGEYLEAIFTHREVFSAYPQGHRMCSVGFSDLAQDLEQRSGRADRDADPEVVAAFRHEAAWIAAVGW</sequence>
<dbReference type="RefSeq" id="XP_027611663.1">
    <property type="nucleotide sequence ID" value="XM_027755862.1"/>
</dbReference>
<proteinExistence type="predicted"/>
<evidence type="ECO:0000313" key="2">
    <source>
        <dbReference type="EMBL" id="GBE80750.1"/>
    </source>
</evidence>
<feature type="region of interest" description="Disordered" evidence="1">
    <location>
        <begin position="63"/>
        <end position="100"/>
    </location>
</feature>
<feature type="compositionally biased region" description="Low complexity" evidence="1">
    <location>
        <begin position="85"/>
        <end position="100"/>
    </location>
</feature>
<keyword evidence="3" id="KW-1185">Reference proteome</keyword>
<evidence type="ECO:0000256" key="1">
    <source>
        <dbReference type="SAM" id="MobiDB-lite"/>
    </source>
</evidence>
<dbReference type="OrthoDB" id="2651020at2759"/>
<dbReference type="EMBL" id="BFAD01000003">
    <property type="protein sequence ID" value="GBE80750.1"/>
    <property type="molecule type" value="Genomic_DNA"/>
</dbReference>